<accession>A0ABR1XCU4</accession>
<feature type="region of interest" description="Disordered" evidence="1">
    <location>
        <begin position="1"/>
        <end position="54"/>
    </location>
</feature>
<dbReference type="RefSeq" id="XP_066675170.1">
    <property type="nucleotide sequence ID" value="XM_066805397.1"/>
</dbReference>
<dbReference type="EMBL" id="JAQQWN010000002">
    <property type="protein sequence ID" value="KAK8094397.1"/>
    <property type="molecule type" value="Genomic_DNA"/>
</dbReference>
<gene>
    <name evidence="2" type="ORF">PG997_001082</name>
</gene>
<name>A0ABR1XCU4_9PEZI</name>
<feature type="compositionally biased region" description="Basic residues" evidence="1">
    <location>
        <begin position="1"/>
        <end position="10"/>
    </location>
</feature>
<feature type="compositionally biased region" description="Basic and acidic residues" evidence="1">
    <location>
        <begin position="11"/>
        <end position="21"/>
    </location>
</feature>
<sequence length="124" mass="13745">MHFRRMQHQGKKLETKADRSDTLTPTPTPKPRDTSRQGNKWARQPASPGFGWPVDKHDIAHRPLSSAALVLSEAEIETSSASGFWPSSCLETLAPWQWGTSWEAVCPSFSPKNSLQGGDTRTNT</sequence>
<evidence type="ECO:0000313" key="3">
    <source>
        <dbReference type="Proteomes" id="UP001433268"/>
    </source>
</evidence>
<protein>
    <submittedName>
        <fullName evidence="2">Uncharacterized protein</fullName>
    </submittedName>
</protein>
<comment type="caution">
    <text evidence="2">The sequence shown here is derived from an EMBL/GenBank/DDBJ whole genome shotgun (WGS) entry which is preliminary data.</text>
</comment>
<reference evidence="2 3" key="1">
    <citation type="submission" date="2023-01" db="EMBL/GenBank/DDBJ databases">
        <title>Analysis of 21 Apiospora genomes using comparative genomics revels a genus with tremendous synthesis potential of carbohydrate active enzymes and secondary metabolites.</title>
        <authorList>
            <person name="Sorensen T."/>
        </authorList>
    </citation>
    <scope>NUCLEOTIDE SEQUENCE [LARGE SCALE GENOMIC DNA]</scope>
    <source>
        <strain evidence="2 3">CBS 114990</strain>
    </source>
</reference>
<evidence type="ECO:0000256" key="1">
    <source>
        <dbReference type="SAM" id="MobiDB-lite"/>
    </source>
</evidence>
<organism evidence="2 3">
    <name type="scientific">Apiospora hydei</name>
    <dbReference type="NCBI Taxonomy" id="1337664"/>
    <lineage>
        <taxon>Eukaryota</taxon>
        <taxon>Fungi</taxon>
        <taxon>Dikarya</taxon>
        <taxon>Ascomycota</taxon>
        <taxon>Pezizomycotina</taxon>
        <taxon>Sordariomycetes</taxon>
        <taxon>Xylariomycetidae</taxon>
        <taxon>Amphisphaeriales</taxon>
        <taxon>Apiosporaceae</taxon>
        <taxon>Apiospora</taxon>
    </lineage>
</organism>
<dbReference type="GeneID" id="92038457"/>
<dbReference type="Proteomes" id="UP001433268">
    <property type="component" value="Unassembled WGS sequence"/>
</dbReference>
<proteinExistence type="predicted"/>
<evidence type="ECO:0000313" key="2">
    <source>
        <dbReference type="EMBL" id="KAK8094397.1"/>
    </source>
</evidence>
<keyword evidence="3" id="KW-1185">Reference proteome</keyword>